<reference evidence="2 3" key="1">
    <citation type="journal article" date="2017" name="Int. J. Parasitol.">
        <title>The genome of the protozoan parasite Cystoisospora suis and a reverse vaccinology approach to identify vaccine candidates.</title>
        <authorList>
            <person name="Palmieri N."/>
            <person name="Shrestha A."/>
            <person name="Ruttkowski B."/>
            <person name="Beck T."/>
            <person name="Vogl C."/>
            <person name="Tomley F."/>
            <person name="Blake D.P."/>
            <person name="Joachim A."/>
        </authorList>
    </citation>
    <scope>NUCLEOTIDE SEQUENCE [LARGE SCALE GENOMIC DNA]</scope>
    <source>
        <strain evidence="2 3">Wien I</strain>
    </source>
</reference>
<feature type="compositionally biased region" description="Polar residues" evidence="1">
    <location>
        <begin position="19"/>
        <end position="30"/>
    </location>
</feature>
<feature type="region of interest" description="Disordered" evidence="1">
    <location>
        <begin position="496"/>
        <end position="534"/>
    </location>
</feature>
<protein>
    <submittedName>
        <fullName evidence="2">Uncharacterized protein</fullName>
    </submittedName>
</protein>
<name>A0A2C6L7D0_9APIC</name>
<evidence type="ECO:0000313" key="3">
    <source>
        <dbReference type="Proteomes" id="UP000221165"/>
    </source>
</evidence>
<feature type="non-terminal residue" evidence="2">
    <location>
        <position position="3849"/>
    </location>
</feature>
<feature type="compositionally biased region" description="Low complexity" evidence="1">
    <location>
        <begin position="45"/>
        <end position="56"/>
    </location>
</feature>
<dbReference type="OrthoDB" id="331668at2759"/>
<gene>
    <name evidence="2" type="ORF">CSUI_002214</name>
</gene>
<feature type="region of interest" description="Disordered" evidence="1">
    <location>
        <begin position="1678"/>
        <end position="1697"/>
    </location>
</feature>
<feature type="region of interest" description="Disordered" evidence="1">
    <location>
        <begin position="1345"/>
        <end position="1378"/>
    </location>
</feature>
<evidence type="ECO:0000256" key="1">
    <source>
        <dbReference type="SAM" id="MobiDB-lite"/>
    </source>
</evidence>
<sequence length="3849" mass="412539">MQGAQQPPQVVHSPPATLAPTSGTTGNTAAQGGPEVRAAPFGGRAASPAATTLPLPDFDRGKTQWGGRQFERLYTEVVVPLVRETEKTSVPQLRERLQQLQTASLSARSGDACEAKKRYSHAANEIRDASSPPKYRIVASCSAASPFSCASADTGVGLALEEEQEAVKIELDRLDRFEVFSFQRLQRFREAFVNVLAVPERQGTVKAAQLQAFAKQTYPGWEQLCSDIDQFSQLHNLDQFVCFSLAFDAVQILQETCGDSGTNRDAKVIWDPQLILGALHREQHFQLLCLVELATNLYPEDSLGVYGNLELQSSRVAVKIFADLGRYGFVEKLLERIGLLISTIVCPPVILPTTTGASTGLGASDSAPAGLTTANPCSAGLLSCAFPSTYASLLGPFTTGSAGANAVAAELLRGGSDQVAGAARALTALSEVHHIALLDTCVKILHLYFSRFQASFQEVEALIALIPHVVAPNCAPHSSAARCSLGAQELDAKLQQAAAASAEPRGPGSLRGVEGPSSSSSSGEACGARTSGSCPRSLSARLTEVLMLALHPRLLRWSVVKKGPGEEEGRQRWCDGKEVASGAAREKERQDAVDLDDLPLLTELNPMSSPQDIEDWLRDYEEEHRGTSGVDSLEHRGGTSGSLLRQADAGQFYDKLVKLHHGVFLAGRSAVDAVDLVSFQLLHELLWMAFVGNSDERSTCLLKRLVDVEVRRARVADWVGGGFEDDDSGLSLTSRVLHQGSLLLTCNASSLGANCLTTATGVEDGWRGRLAAGEMSDSGALLADRRGERHATVSGYAGNPRGSGVGWLTNICRQSFSRKDEGTSSSLNLLFLLRLIGSVCRAYPAASVHYADLLAYCADRFAFLAGNENEFSGSRETAYGDDLSERGSVCRLYDPADVVPPSAWVSGKTRFQGAESAVSGAAAVGRLPEAFPPGSAASGSVAAAVTTCSGKMQALHAAARAIGVSAVVHPPLLVGILDLAAILASRGGPVVAQRVAASFGASVRPPIQFARLFLTLYSQLEAAIRGQYAALPQYAFAANSGLFINSEVSNAPTRCPGGPGNAISSLSLLGSGRAVTLNDEHTAPGQHLSFRNSSSSVGGAAGALGRTERPPSVFTPSAGALAPSSDGVSKVLDASGSYPRGMLAALESCLRLAAGVSSTFLLSALPPPFPGLPERLSYSGWPFAGRPAALSDSFMSFSSQSHAPVADSSGSPGLHLLDLVYAILHMTSNSQHVKLTAIKAACLEVLTGNLVRNPATAMSVLVQLGVLTDTLRRDLHLSSSTLNKNKWPPLSPLSLGGDEGRLLLAFATCVAYNLQLVGLRRRFDSSLGVFGSRLAIDYSGSLSGSACQEQTEPPLSGSGGAQEARASADQSESRTRRASVEFTGSFFRRGHTKTIGSPRSAEAATAASAKESSQNQAADIAHLVHLIEFLLETFVTVFGRPFEEAWKAIPEARYWRLAAVLLRSFRSIMRGPLPRIGAVSVDRAVREPYSSREEADATATTYLLRAFLCLESDAFDTLMKITCFPNASTLYGFDSPDSAVSLAADAVDTPAPFGVASPSGVGGEQQKYFCGIARGNWNGINTGGSCPSGWRTGQRRRDWEPQTYAAVLSATCTSVRRFFAEQVGAVGLDILRILFQRDVLFLQLCRRHATNRLRKSWAATRNKWPVRALAECAASGVSDERMDGRSSSPEHSICPSTAREVPASKQAAIGGPRADAQAPESAAADCLRLRFAHEQLARSASPLVSELLAAASRARKRTPENPMEPRLPSLSFLSIPPFSWFVLAHLGLGSACTTTIKKLVLFTLHQLNLRDPQSLSAVFFTFPGIMESTREAVACALLTSSSAGPERGTPAFYDRLLLPEGEDDALVHCTSSEEPGGSLENDRGGYLISGRQASECDNFIVPGSAGSSGAGAAIDVAEPSLEDLSDPLFSSSLGSFFLEHPSARQRARLDSALAAQKLREHAAIECEAPFLSALRLSSGGMQQQGLQRGNNARGAGLRDGGQSERILTGVLSSVVASACSSRNVGRTTPSHLPSAPITLVDPAGSNAAAVATAAALLAEGRGRARVVGNESERAWRKLFESPARHLFYGEVKEVDEFEKPGNYLGAASCFTGLPIRRSLDSRWQRVEDAVTESTDVAAWHALRFQECTELEMVAPATGQKGEESFLLGRRIRGAQRLVCGGETGAEFLSGDVVSGALQPSARPLALSTKWFMGAHLADTEPKAAWVLPPYQPPGNPPFAYDRVPACYHGSTFHTTSLRRLALLLLHTGVTRTCKVTDVPRSIAVGMAKNQHPLFSCYAAETGVQHHPNGGISSTPISLSLLGLSAASGERIRFGWSAAALAAAECPEAPGLPATARTCPAAWVESTGGDIAHFAFRRQLPLLSWEGGVSQLRSSLLGTSSEGDHPAKVAEALMALLQEAPPFQLLDDNVGDREPHPVDTSTGRFLHACERHSLFLCDYEHQWEVLKCLQILQSLISAPSTRPAALELLALCWPGRYQFLERLTALRELGEMPVITRPLFLLQLSALADVCATELRETARSGSFLAMPKLPPARVVVSTTGSQRIPAGPGMAGQWSSGKGVPSVNSEAVSSRPVTTGNRVERCYGPSREEEVVFRADMVDQLVKVADLLMDTSRQGGDRDVPACFRNLLFFFRRSTRAPDLLRALAQTTGKKAKRCTRRIGEEQRMWRQLGQVGDAEGGQWMMRIERASQLLFELCETDWNVSIPSSLNMSGASEHGFVERATSLLDPLVFLKLRDQILGPLLAVNAYSHGPIEPLGIAGDGVFPRHCGGSFASANESADCSDSAGWEKSADLLASLLATLWIQLFRVNLARYTAIALHSALGALVPLCQACYGLLSPVFAASGGPGSSWFPSRCPVPSSAISSVFASFFGDGHRLQVAQRSLETLERFLSPSLCEEFDLPRIFGLVLLFRLSLGVWCTDAVIVRLAVAAQSARSESGGLSNVCSPPVFPSAFPSHLAHLIVQLLLRLSQKDSRQKQPEGAGFSAEHLESKEPGWAIRSLLYDCLVLLFGLPVFAVRMSSLDRLTDNSLGNSPGEKEGTKLFTCVTEDEYFSANCRTLSGVAVALLASLRKDSAAKSELFSILFRDARRSLARPDTADRGGSRRLNVHGEAAGRGQCGLAGDVARARSVTAGPYGLVLGSLRVLNFLLEGLVPTQLLYEGLTCSGVRETGKRGVIGSAERTVRDVFWSTSPYVGVSESLQILRGVGAGAQRKQGHWENDARWGNETQSMTGEEPNTARKGAFSEVAGVVQSEEEVEDFGDLHTPSEAEVLAAIVLARLYADSDSEAVMRDAAYATVGHDCGARTQEKETVTNPLSSSAVMGLALSERGVPREARKEELVLATISLIRTACLHPHFVREFLFRPLSCPILSCSSRSAAFYGRSRTPPRLFELFLSGTALQESLKVVSLATFLRPVELPDDIAQSVVKVAPVELVLSFLSVLQTLLSLNPVPAVVVDRTVQWVNNHEAFFLFPLRIVALLATSWSRQTRRFSSSFSHLCREWNSAVRLTRSVEVEAKTGRALSCASRSLRGWTEESILRSALDGFCGTFTASGLLEGKKGDCMHGETVDRLYLATAAVLRVYRQILSAGRNRRKTVKRGLSHQLLRINIVLADTVEAMIADLLLFLVSDFAEEGGEGEGEEEKNGSVRGVGTSRPRENKTARDFDLQEGECLGSPEQPLFSSLKDTEGTRMGKMTSGKIVRLSQQLKPRDERLKWDIVLLCLEILGFSFGYFSVEFVEHQRAGNALEDADCTAAVERFGTFFKTSVELAVKAVTFLLPDPEPRKARMTESILSVFLSAVEASLFVLHSALLPVLRAVANGNLTGPSDFPPLA</sequence>
<dbReference type="Proteomes" id="UP000221165">
    <property type="component" value="Unassembled WGS sequence"/>
</dbReference>
<keyword evidence="3" id="KW-1185">Reference proteome</keyword>
<dbReference type="RefSeq" id="XP_067925613.1">
    <property type="nucleotide sequence ID" value="XM_068062416.1"/>
</dbReference>
<dbReference type="EMBL" id="MIGC01000926">
    <property type="protein sequence ID" value="PHJ23939.1"/>
    <property type="molecule type" value="Genomic_DNA"/>
</dbReference>
<organism evidence="2 3">
    <name type="scientific">Cystoisospora suis</name>
    <dbReference type="NCBI Taxonomy" id="483139"/>
    <lineage>
        <taxon>Eukaryota</taxon>
        <taxon>Sar</taxon>
        <taxon>Alveolata</taxon>
        <taxon>Apicomplexa</taxon>
        <taxon>Conoidasida</taxon>
        <taxon>Coccidia</taxon>
        <taxon>Eucoccidiorida</taxon>
        <taxon>Eimeriorina</taxon>
        <taxon>Sarcocystidae</taxon>
        <taxon>Cystoisospora</taxon>
    </lineage>
</organism>
<dbReference type="VEuPathDB" id="ToxoDB:CSUI_002214"/>
<feature type="compositionally biased region" description="Polar residues" evidence="1">
    <location>
        <begin position="2582"/>
        <end position="2591"/>
    </location>
</feature>
<dbReference type="GeneID" id="94425627"/>
<proteinExistence type="predicted"/>
<comment type="caution">
    <text evidence="2">The sequence shown here is derived from an EMBL/GenBank/DDBJ whole genome shotgun (WGS) entry which is preliminary data.</text>
</comment>
<feature type="region of interest" description="Disordered" evidence="1">
    <location>
        <begin position="1"/>
        <end position="62"/>
    </location>
</feature>
<feature type="region of interest" description="Disordered" evidence="1">
    <location>
        <begin position="2563"/>
        <end position="2591"/>
    </location>
</feature>
<feature type="region of interest" description="Disordered" evidence="1">
    <location>
        <begin position="3652"/>
        <end position="3678"/>
    </location>
</feature>
<accession>A0A2C6L7D0</accession>
<evidence type="ECO:0000313" key="2">
    <source>
        <dbReference type="EMBL" id="PHJ23939.1"/>
    </source>
</evidence>